<protein>
    <recommendedName>
        <fullName evidence="2">Threonylcarbamoyl-AMP synthase</fullName>
    </recommendedName>
</protein>
<dbReference type="GO" id="GO:0071949">
    <property type="term" value="F:FAD binding"/>
    <property type="evidence" value="ECO:0007669"/>
    <property type="project" value="InterPro"/>
</dbReference>
<keyword evidence="9" id="KW-1185">Reference proteome</keyword>
<name>A0A2P4Z7V4_9HYPO</name>
<dbReference type="RefSeq" id="XP_018658123.2">
    <property type="nucleotide sequence ID" value="XM_018808698.2"/>
</dbReference>
<evidence type="ECO:0000259" key="7">
    <source>
        <dbReference type="PROSITE" id="PS51163"/>
    </source>
</evidence>
<evidence type="ECO:0000256" key="3">
    <source>
        <dbReference type="ARBA" id="ARBA00022630"/>
    </source>
</evidence>
<dbReference type="STRING" id="398673.A0A2P4Z7V4"/>
<evidence type="ECO:0000256" key="1">
    <source>
        <dbReference type="ARBA" id="ARBA00001974"/>
    </source>
</evidence>
<dbReference type="PANTHER" id="PTHR47178:SF5">
    <property type="entry name" value="FAD-BINDING DOMAIN-CONTAINING PROTEIN"/>
    <property type="match status" value="1"/>
</dbReference>
<dbReference type="PRINTS" id="PR00420">
    <property type="entry name" value="RNGMNOXGNASE"/>
</dbReference>
<proteinExistence type="predicted"/>
<dbReference type="InterPro" id="IPR017945">
    <property type="entry name" value="DHBP_synth_RibB-like_a/b_dom"/>
</dbReference>
<evidence type="ECO:0000256" key="5">
    <source>
        <dbReference type="ARBA" id="ARBA00023002"/>
    </source>
</evidence>
<comment type="cofactor">
    <cofactor evidence="1">
        <name>FAD</name>
        <dbReference type="ChEBI" id="CHEBI:57692"/>
    </cofactor>
</comment>
<feature type="domain" description="YrdC-like" evidence="7">
    <location>
        <begin position="13"/>
        <end position="216"/>
    </location>
</feature>
<comment type="caution">
    <text evidence="8">The sequence shown here is derived from an EMBL/GenBank/DDBJ whole genome shotgun (WGS) entry which is preliminary data.</text>
</comment>
<evidence type="ECO:0000313" key="9">
    <source>
        <dbReference type="Proteomes" id="UP000054821"/>
    </source>
</evidence>
<evidence type="ECO:0000313" key="8">
    <source>
        <dbReference type="EMBL" id="PON20379.1"/>
    </source>
</evidence>
<keyword evidence="5" id="KW-0560">Oxidoreductase</keyword>
<accession>A0A2P4Z7V4</accession>
<keyword evidence="3" id="KW-0285">Flavoprotein</keyword>
<gene>
    <name evidence="8" type="ORF">TGAM01_v210758</name>
</gene>
<evidence type="ECO:0000256" key="2">
    <source>
        <dbReference type="ARBA" id="ARBA00015492"/>
    </source>
</evidence>
<dbReference type="Pfam" id="PF01494">
    <property type="entry name" value="FAD_binding_3"/>
    <property type="match status" value="1"/>
</dbReference>
<reference evidence="8 9" key="1">
    <citation type="journal article" date="2016" name="Genome Announc.">
        <title>Draft Whole-Genome Sequence of Trichoderma gamsii T6085, a Promising Biocontrol Agent of Fusarium Head Blight on Wheat.</title>
        <authorList>
            <person name="Baroncelli R."/>
            <person name="Zapparata A."/>
            <person name="Piaggeschi G."/>
            <person name="Sarrocco S."/>
            <person name="Vannacci G."/>
        </authorList>
    </citation>
    <scope>NUCLEOTIDE SEQUENCE [LARGE SCALE GENOMIC DNA]</scope>
    <source>
        <strain evidence="8 9">T6085</strain>
    </source>
</reference>
<dbReference type="SUPFAM" id="SSF55821">
    <property type="entry name" value="YrdC/RibB"/>
    <property type="match status" value="1"/>
</dbReference>
<dbReference type="InterPro" id="IPR002938">
    <property type="entry name" value="FAD-bd"/>
</dbReference>
<dbReference type="PROSITE" id="PS51163">
    <property type="entry name" value="YRDC"/>
    <property type="match status" value="1"/>
</dbReference>
<dbReference type="Gene3D" id="3.50.50.60">
    <property type="entry name" value="FAD/NAD(P)-binding domain"/>
    <property type="match status" value="1"/>
</dbReference>
<evidence type="ECO:0000256" key="6">
    <source>
        <dbReference type="ARBA" id="ARBA00023033"/>
    </source>
</evidence>
<organism evidence="8 9">
    <name type="scientific">Trichoderma gamsii</name>
    <dbReference type="NCBI Taxonomy" id="398673"/>
    <lineage>
        <taxon>Eukaryota</taxon>
        <taxon>Fungi</taxon>
        <taxon>Dikarya</taxon>
        <taxon>Ascomycota</taxon>
        <taxon>Pezizomycotina</taxon>
        <taxon>Sordariomycetes</taxon>
        <taxon>Hypocreomycetidae</taxon>
        <taxon>Hypocreales</taxon>
        <taxon>Hypocreaceae</taxon>
        <taxon>Trichoderma</taxon>
    </lineage>
</organism>
<dbReference type="EMBL" id="JPDN02000071">
    <property type="protein sequence ID" value="PON20379.1"/>
    <property type="molecule type" value="Genomic_DNA"/>
</dbReference>
<dbReference type="SUPFAM" id="SSF51905">
    <property type="entry name" value="FAD/NAD(P)-binding domain"/>
    <property type="match status" value="1"/>
</dbReference>
<dbReference type="InterPro" id="IPR036188">
    <property type="entry name" value="FAD/NAD-bd_sf"/>
</dbReference>
<dbReference type="AlphaFoldDB" id="A0A2P4Z7V4"/>
<sequence length="614" mass="67463">MSSDEIVRRYDYKGDAKRVYDVIKAGGVAICPATIGYGIITSEPRKLEKIFLTKQRAATKRHAMVGSYPIHRALHVMDKLGREIVDHLVLDLDLPLAVIAPFNKEHPMFEKLDDVTMEAASVNGTIAILINAGPFQDELTKLSLADNQPILGSSANISQTGTKYRREDIQPELNEIADIALDYGLLKYNMYRRSSTIIGGGIGGLCLAHGLRKAGIEVRVFEQQIERAENLAGYGLHIDRNGRRALRYCLPLSNWTRLQSLLTSAGTQLFFRDTQLRVLAEKNDVELSGKSAHEVERSGVGRLDLRDVLIDGLDHGTTAVIEWGRAFTRYEQLENGKVRAHFADGTYEDGDLLVGADGPNSAVRHQFLPHIERLDLGVSAIAGRYILDEKRVANLPLELTNGALNNIVPSGRGWMFISAWRSRPANGDESSAPEHYIVWAYVAPSSDIPQGEGPVYGAELHDYVLNAIKGWAPELQELVTSSDTSTTKCLSLRSMPILTSWESSNVTLLGDAIHNMTPMGGMGANSALRDAETLTRCLIDAAAGRLSITESIKTYEEEMRVYANDAIKLSTSNAINACKGGTTQRLVFRGFLRAAQTFPVIMRATIGRSSVKQA</sequence>
<dbReference type="Proteomes" id="UP000054821">
    <property type="component" value="Unassembled WGS sequence"/>
</dbReference>
<keyword evidence="4" id="KW-0274">FAD</keyword>
<dbReference type="GO" id="GO:0008168">
    <property type="term" value="F:methyltransferase activity"/>
    <property type="evidence" value="ECO:0007669"/>
    <property type="project" value="UniProtKB-KW"/>
</dbReference>
<evidence type="ECO:0000256" key="4">
    <source>
        <dbReference type="ARBA" id="ARBA00022827"/>
    </source>
</evidence>
<keyword evidence="6" id="KW-0503">Monooxygenase</keyword>
<dbReference type="GO" id="GO:0004497">
    <property type="term" value="F:monooxygenase activity"/>
    <property type="evidence" value="ECO:0007669"/>
    <property type="project" value="UniProtKB-KW"/>
</dbReference>
<dbReference type="InterPro" id="IPR006070">
    <property type="entry name" value="Sua5-like_dom"/>
</dbReference>
<dbReference type="GO" id="GO:0032259">
    <property type="term" value="P:methylation"/>
    <property type="evidence" value="ECO:0007669"/>
    <property type="project" value="UniProtKB-KW"/>
</dbReference>
<dbReference type="GeneID" id="29988781"/>
<dbReference type="GO" id="GO:0003725">
    <property type="term" value="F:double-stranded RNA binding"/>
    <property type="evidence" value="ECO:0007669"/>
    <property type="project" value="InterPro"/>
</dbReference>
<dbReference type="Gene3D" id="3.90.870.10">
    <property type="entry name" value="DHBP synthase"/>
    <property type="match status" value="1"/>
</dbReference>
<dbReference type="Pfam" id="PF01300">
    <property type="entry name" value="Sua5_yciO_yrdC"/>
    <property type="match status" value="1"/>
</dbReference>
<dbReference type="PANTHER" id="PTHR47178">
    <property type="entry name" value="MONOOXYGENASE, FAD-BINDING"/>
    <property type="match status" value="1"/>
</dbReference>